<name>A0ABQ7UM85_SOLTU</name>
<dbReference type="Proteomes" id="UP000826656">
    <property type="component" value="Unassembled WGS sequence"/>
</dbReference>
<keyword evidence="2" id="KW-1185">Reference proteome</keyword>
<organism evidence="1 2">
    <name type="scientific">Solanum tuberosum</name>
    <name type="common">Potato</name>
    <dbReference type="NCBI Taxonomy" id="4113"/>
    <lineage>
        <taxon>Eukaryota</taxon>
        <taxon>Viridiplantae</taxon>
        <taxon>Streptophyta</taxon>
        <taxon>Embryophyta</taxon>
        <taxon>Tracheophyta</taxon>
        <taxon>Spermatophyta</taxon>
        <taxon>Magnoliopsida</taxon>
        <taxon>eudicotyledons</taxon>
        <taxon>Gunneridae</taxon>
        <taxon>Pentapetalae</taxon>
        <taxon>asterids</taxon>
        <taxon>lamiids</taxon>
        <taxon>Solanales</taxon>
        <taxon>Solanaceae</taxon>
        <taxon>Solanoideae</taxon>
        <taxon>Solaneae</taxon>
        <taxon>Solanum</taxon>
    </lineage>
</organism>
<sequence length="96" mass="11119">MVVEQILMWHKFKLLLRQQEGSLDATGKIVAMRLGDHKFMLWKQPLTEMQAKTAEVSKPSSYIKKYLAQKLSLQSKDEVELHMLGMPIRPDLPLNI</sequence>
<evidence type="ECO:0000313" key="1">
    <source>
        <dbReference type="EMBL" id="KAH0750717.1"/>
    </source>
</evidence>
<dbReference type="EMBL" id="JAIVGD010000019">
    <property type="protein sequence ID" value="KAH0750717.1"/>
    <property type="molecule type" value="Genomic_DNA"/>
</dbReference>
<protein>
    <submittedName>
        <fullName evidence="1">Uncharacterized protein</fullName>
    </submittedName>
</protein>
<dbReference type="InterPro" id="IPR044807">
    <property type="entry name" value="DRIP1-like"/>
</dbReference>
<comment type="caution">
    <text evidence="1">The sequence shown here is derived from an EMBL/GenBank/DDBJ whole genome shotgun (WGS) entry which is preliminary data.</text>
</comment>
<dbReference type="PANTHER" id="PTHR46293">
    <property type="entry name" value="E3 UBIQUITIN PROTEIN LIGASE DRIP1"/>
    <property type="match status" value="1"/>
</dbReference>
<reference evidence="1 2" key="1">
    <citation type="journal article" date="2021" name="bioRxiv">
        <title>Chromosome-scale and haplotype-resolved genome assembly of a tetraploid potato cultivar.</title>
        <authorList>
            <person name="Sun H."/>
            <person name="Jiao W.-B."/>
            <person name="Krause K."/>
            <person name="Campoy J.A."/>
            <person name="Goel M."/>
            <person name="Folz-Donahue K."/>
            <person name="Kukat C."/>
            <person name="Huettel B."/>
            <person name="Schneeberger K."/>
        </authorList>
    </citation>
    <scope>NUCLEOTIDE SEQUENCE [LARGE SCALE GENOMIC DNA]</scope>
    <source>
        <strain evidence="1">SolTubOtavaFocal</strain>
        <tissue evidence="1">Leaves</tissue>
    </source>
</reference>
<proteinExistence type="predicted"/>
<evidence type="ECO:0000313" key="2">
    <source>
        <dbReference type="Proteomes" id="UP000826656"/>
    </source>
</evidence>
<gene>
    <name evidence="1" type="ORF">KY290_029949</name>
</gene>
<dbReference type="PANTHER" id="PTHR46293:SF11">
    <property type="entry name" value="E3 UBIQUITIN PROTEIN LIGASE DRIP1-LIKE"/>
    <property type="match status" value="1"/>
</dbReference>
<accession>A0ABQ7UM85</accession>